<evidence type="ECO:0000259" key="1">
    <source>
        <dbReference type="Pfam" id="PF07238"/>
    </source>
</evidence>
<feature type="domain" description="PilZ" evidence="1">
    <location>
        <begin position="16"/>
        <end position="95"/>
    </location>
</feature>
<dbReference type="OrthoDB" id="9795572at2"/>
<dbReference type="RefSeq" id="WP_115492393.1">
    <property type="nucleotide sequence ID" value="NZ_JACHWW010000001.1"/>
</dbReference>
<dbReference type="Pfam" id="PF07238">
    <property type="entry name" value="PilZ"/>
    <property type="match status" value="1"/>
</dbReference>
<proteinExistence type="predicted"/>
<keyword evidence="3" id="KW-1185">Reference proteome</keyword>
<dbReference type="AlphaFoldDB" id="A0A395LNE1"/>
<dbReference type="SUPFAM" id="SSF141371">
    <property type="entry name" value="PilZ domain-like"/>
    <property type="match status" value="1"/>
</dbReference>
<dbReference type="Proteomes" id="UP000254101">
    <property type="component" value="Unassembled WGS sequence"/>
</dbReference>
<gene>
    <name evidence="2" type="ORF">DL238_11520</name>
</gene>
<reference evidence="2 3" key="1">
    <citation type="submission" date="2018-07" db="EMBL/GenBank/DDBJ databases">
        <title>Erythrobacter nanhaiensis sp. nov., a novel member of the genus Erythrobacter isolated from the South China Sea.</title>
        <authorList>
            <person name="Chen X."/>
            <person name="Liu J."/>
        </authorList>
    </citation>
    <scope>NUCLEOTIDE SEQUENCE [LARGE SCALE GENOMIC DNA]</scope>
    <source>
        <strain evidence="2 3">S-5</strain>
    </source>
</reference>
<evidence type="ECO:0000313" key="3">
    <source>
        <dbReference type="Proteomes" id="UP000254101"/>
    </source>
</evidence>
<evidence type="ECO:0000313" key="2">
    <source>
        <dbReference type="EMBL" id="RDS78169.1"/>
    </source>
</evidence>
<dbReference type="GO" id="GO:0035438">
    <property type="term" value="F:cyclic-di-GMP binding"/>
    <property type="evidence" value="ECO:0007669"/>
    <property type="project" value="InterPro"/>
</dbReference>
<dbReference type="InterPro" id="IPR009875">
    <property type="entry name" value="PilZ_domain"/>
</dbReference>
<comment type="caution">
    <text evidence="2">The sequence shown here is derived from an EMBL/GenBank/DDBJ whole genome shotgun (WGS) entry which is preliminary data.</text>
</comment>
<sequence>MKLNTDALYEGAAQEDRCAPRTKLAIPAQMRVSGARAFKTVVHDLSIAGFSASAIGRLEPDQICWLTIPGMQSIQGRIVWWDRSITGAAFDDMIDPAVLDNVLAQWRSPLGGGVTRSCLY</sequence>
<dbReference type="EMBL" id="QRBB01000001">
    <property type="protein sequence ID" value="RDS78169.1"/>
    <property type="molecule type" value="Genomic_DNA"/>
</dbReference>
<protein>
    <submittedName>
        <fullName evidence="2">PilZ domain-containing protein</fullName>
    </submittedName>
</protein>
<organism evidence="2 3">
    <name type="scientific">Alteriqipengyuania lutimaris</name>
    <dbReference type="NCBI Taxonomy" id="1538146"/>
    <lineage>
        <taxon>Bacteria</taxon>
        <taxon>Pseudomonadati</taxon>
        <taxon>Pseudomonadota</taxon>
        <taxon>Alphaproteobacteria</taxon>
        <taxon>Sphingomonadales</taxon>
        <taxon>Erythrobacteraceae</taxon>
        <taxon>Alteriqipengyuania</taxon>
    </lineage>
</organism>
<accession>A0A395LNE1</accession>
<name>A0A395LNE1_9SPHN</name>